<reference evidence="6 7" key="2">
    <citation type="submission" date="2018-11" db="EMBL/GenBank/DDBJ databases">
        <title>Genomic Encyclopedia of Type Strains, Phase IV (KMG-IV): sequencing the most valuable type-strain genomes for metagenomic binning, comparative biology and taxonomic classification.</title>
        <authorList>
            <person name="Goeker M."/>
        </authorList>
    </citation>
    <scope>NUCLEOTIDE SEQUENCE [LARGE SCALE GENOMIC DNA]</scope>
    <source>
        <strain evidence="6 7">DSM 25797</strain>
    </source>
</reference>
<evidence type="ECO:0000313" key="5">
    <source>
        <dbReference type="EMBL" id="QIM64607.1"/>
    </source>
</evidence>
<evidence type="ECO:0000256" key="3">
    <source>
        <dbReference type="SAM" id="Phobius"/>
    </source>
</evidence>
<comment type="similarity">
    <text evidence="2">Belongs to the band 7/mec-2 family.</text>
</comment>
<dbReference type="Proteomes" id="UP000276901">
    <property type="component" value="Unassembled WGS sequence"/>
</dbReference>
<dbReference type="PANTHER" id="PTHR10264">
    <property type="entry name" value="BAND 7 PROTEIN-RELATED"/>
    <property type="match status" value="1"/>
</dbReference>
<dbReference type="InterPro" id="IPR043202">
    <property type="entry name" value="Band-7_stomatin-like"/>
</dbReference>
<protein>
    <submittedName>
        <fullName evidence="6">Flotillin</fullName>
    </submittedName>
</protein>
<sequence>MELYYFIGGIAVVGLLIVSLIIALMFRRVVKTNEVHIVQSGGKTTSYGKDTGNGNVYYAFPSWLPVIGVSTIVLPVSVFSIKIDNYEAYDLERLPFVVDLTAFFRISDSNLAAQRVSDFRDMNAQLVDIIQGSVRSILSSRNLNDILQVRSELGDDFTTAVKEQLKNWGIEPVKTIELMDIRDSGNSHVILNIMEIKKSFIEKESRVEVARNQKEAQIAEIEAKKESDVKQQEAEKEVGLKTVENQREVAISNEQAQQRVKEQEKITKEREMDVKRVAEVKQAEIAKDVQIVKADQDKRTQEIKAEANRNALIIDSEAEKQHQILVAEGEKQKAFLAAEALLETKDKEAQGIAKIGTAEADAKQKLEISLVSGQIELAKEIGSNVGYQQYLVSIRQIEANQAIGIEQAKALANSDMKFIINEAKVDKGIERVGELFSSTGGTKLAATLEGLNQSELGKALIGKFLGNHDQDKPKA</sequence>
<comment type="subcellular location">
    <subcellularLocation>
        <location evidence="1">Membrane</location>
        <topology evidence="1">Single-pass membrane protein</topology>
    </subcellularLocation>
</comment>
<gene>
    <name evidence="5" type="ORF">A4G17_03730</name>
    <name evidence="6" type="ORF">EDC49_2039</name>
</gene>
<keyword evidence="3" id="KW-1133">Transmembrane helix</keyword>
<evidence type="ECO:0000256" key="1">
    <source>
        <dbReference type="ARBA" id="ARBA00004167"/>
    </source>
</evidence>
<dbReference type="AlphaFoldDB" id="A0AAE7C209"/>
<keyword evidence="3" id="KW-0812">Transmembrane</keyword>
<dbReference type="InterPro" id="IPR036013">
    <property type="entry name" value="Band_7/SPFH_dom_sf"/>
</dbReference>
<evidence type="ECO:0000259" key="4">
    <source>
        <dbReference type="SMART" id="SM00244"/>
    </source>
</evidence>
<dbReference type="EMBL" id="CP015029">
    <property type="protein sequence ID" value="QIM64607.1"/>
    <property type="molecule type" value="Genomic_DNA"/>
</dbReference>
<keyword evidence="3" id="KW-0472">Membrane</keyword>
<dbReference type="InterPro" id="IPR001107">
    <property type="entry name" value="Band_7"/>
</dbReference>
<dbReference type="GO" id="GO:0005886">
    <property type="term" value="C:plasma membrane"/>
    <property type="evidence" value="ECO:0007669"/>
    <property type="project" value="InterPro"/>
</dbReference>
<organism evidence="5 8">
    <name type="scientific">Frederiksenia canicola</name>
    <dbReference type="NCBI Taxonomy" id="123824"/>
    <lineage>
        <taxon>Bacteria</taxon>
        <taxon>Pseudomonadati</taxon>
        <taxon>Pseudomonadota</taxon>
        <taxon>Gammaproteobacteria</taxon>
        <taxon>Pasteurellales</taxon>
        <taxon>Pasteurellaceae</taxon>
        <taxon>Frederiksenia</taxon>
    </lineage>
</organism>
<keyword evidence="7" id="KW-1185">Reference proteome</keyword>
<dbReference type="SUPFAM" id="SSF117892">
    <property type="entry name" value="Band 7/SPFH domain"/>
    <property type="match status" value="1"/>
</dbReference>
<dbReference type="Pfam" id="PF01145">
    <property type="entry name" value="Band_7"/>
    <property type="match status" value="1"/>
</dbReference>
<dbReference type="EMBL" id="RKQT01000007">
    <property type="protein sequence ID" value="RPE90395.1"/>
    <property type="molecule type" value="Genomic_DNA"/>
</dbReference>
<feature type="transmembrane region" description="Helical" evidence="3">
    <location>
        <begin position="6"/>
        <end position="26"/>
    </location>
</feature>
<evidence type="ECO:0000313" key="6">
    <source>
        <dbReference type="EMBL" id="RPE90395.1"/>
    </source>
</evidence>
<dbReference type="KEGG" id="fcl:A4G17_03730"/>
<evidence type="ECO:0000313" key="7">
    <source>
        <dbReference type="Proteomes" id="UP000276901"/>
    </source>
</evidence>
<dbReference type="Proteomes" id="UP000502287">
    <property type="component" value="Chromosome"/>
</dbReference>
<feature type="domain" description="Band 7" evidence="4">
    <location>
        <begin position="25"/>
        <end position="195"/>
    </location>
</feature>
<dbReference type="SMART" id="SM00244">
    <property type="entry name" value="PHB"/>
    <property type="match status" value="1"/>
</dbReference>
<evidence type="ECO:0000313" key="8">
    <source>
        <dbReference type="Proteomes" id="UP000502287"/>
    </source>
</evidence>
<dbReference type="Gene3D" id="3.30.479.30">
    <property type="entry name" value="Band 7 domain"/>
    <property type="match status" value="1"/>
</dbReference>
<reference evidence="5 8" key="1">
    <citation type="submission" date="2016-03" db="EMBL/GenBank/DDBJ databases">
        <authorList>
            <person name="Hansen M.J."/>
            <person name="Bojesen A.M."/>
            <person name="Planet P."/>
        </authorList>
    </citation>
    <scope>NUCLEOTIDE SEQUENCE [LARGE SCALE GENOMIC DNA]</scope>
    <source>
        <strain evidence="5 8">HPA 21</strain>
    </source>
</reference>
<dbReference type="PANTHER" id="PTHR10264:SF19">
    <property type="entry name" value="AT06885P-RELATED"/>
    <property type="match status" value="1"/>
</dbReference>
<dbReference type="RefSeq" id="WP_123957618.1">
    <property type="nucleotide sequence ID" value="NZ_CP015029.1"/>
</dbReference>
<accession>A0AAE7C209</accession>
<name>A0AAE7C209_9PAST</name>
<proteinExistence type="inferred from homology"/>
<evidence type="ECO:0000256" key="2">
    <source>
        <dbReference type="ARBA" id="ARBA00008164"/>
    </source>
</evidence>